<dbReference type="GO" id="GO:0005737">
    <property type="term" value="C:cytoplasm"/>
    <property type="evidence" value="ECO:0007669"/>
    <property type="project" value="TreeGrafter"/>
</dbReference>
<dbReference type="Pfam" id="PF13302">
    <property type="entry name" value="Acetyltransf_3"/>
    <property type="match status" value="1"/>
</dbReference>
<evidence type="ECO:0000256" key="1">
    <source>
        <dbReference type="ARBA" id="ARBA00022679"/>
    </source>
</evidence>
<dbReference type="RefSeq" id="WP_154309785.1">
    <property type="nucleotide sequence ID" value="NZ_WKKI01000079.1"/>
</dbReference>
<dbReference type="GO" id="GO:0008999">
    <property type="term" value="F:protein-N-terminal-alanine acetyltransferase activity"/>
    <property type="evidence" value="ECO:0007669"/>
    <property type="project" value="TreeGrafter"/>
</dbReference>
<dbReference type="PROSITE" id="PS51186">
    <property type="entry name" value="GNAT"/>
    <property type="match status" value="1"/>
</dbReference>
<proteinExistence type="inferred from homology"/>
<dbReference type="InterPro" id="IPR051531">
    <property type="entry name" value="N-acetyltransferase"/>
</dbReference>
<keyword evidence="2" id="KW-0012">Acyltransferase</keyword>
<name>A0A7X2J2U2_9BACI</name>
<evidence type="ECO:0000313" key="5">
    <source>
        <dbReference type="EMBL" id="MRX74336.1"/>
    </source>
</evidence>
<dbReference type="AlphaFoldDB" id="A0A7X2J2U2"/>
<dbReference type="PANTHER" id="PTHR43792:SF8">
    <property type="entry name" value="[RIBOSOMAL PROTEIN US5]-ALANINE N-ACETYLTRANSFERASE"/>
    <property type="match status" value="1"/>
</dbReference>
<keyword evidence="1 5" id="KW-0808">Transferase</keyword>
<feature type="domain" description="N-acetyltransferase" evidence="4">
    <location>
        <begin position="5"/>
        <end position="171"/>
    </location>
</feature>
<dbReference type="OrthoDB" id="9795206at2"/>
<dbReference type="PANTHER" id="PTHR43792">
    <property type="entry name" value="GNAT FAMILY, PUTATIVE (AFU_ORTHOLOGUE AFUA_3G00765)-RELATED-RELATED"/>
    <property type="match status" value="1"/>
</dbReference>
<keyword evidence="6" id="KW-1185">Reference proteome</keyword>
<dbReference type="InterPro" id="IPR000182">
    <property type="entry name" value="GNAT_dom"/>
</dbReference>
<evidence type="ECO:0000256" key="2">
    <source>
        <dbReference type="ARBA" id="ARBA00023315"/>
    </source>
</evidence>
<evidence type="ECO:0000259" key="4">
    <source>
        <dbReference type="PROSITE" id="PS51186"/>
    </source>
</evidence>
<comment type="caution">
    <text evidence="5">The sequence shown here is derived from an EMBL/GenBank/DDBJ whole genome shotgun (WGS) entry which is preliminary data.</text>
</comment>
<dbReference type="InterPro" id="IPR016181">
    <property type="entry name" value="Acyl_CoA_acyltransferase"/>
</dbReference>
<dbReference type="Gene3D" id="3.40.630.30">
    <property type="match status" value="1"/>
</dbReference>
<reference evidence="5 6" key="1">
    <citation type="submission" date="2019-11" db="EMBL/GenBank/DDBJ databases">
        <title>Bacillus lacus genome.</title>
        <authorList>
            <person name="Allen C.J."/>
            <person name="Newman J.D."/>
        </authorList>
    </citation>
    <scope>NUCLEOTIDE SEQUENCE [LARGE SCALE GENOMIC DNA]</scope>
    <source>
        <strain evidence="5 6">KCTC 33946</strain>
    </source>
</reference>
<evidence type="ECO:0000256" key="3">
    <source>
        <dbReference type="ARBA" id="ARBA00038502"/>
    </source>
</evidence>
<evidence type="ECO:0000313" key="6">
    <source>
        <dbReference type="Proteomes" id="UP000448867"/>
    </source>
</evidence>
<dbReference type="SUPFAM" id="SSF55729">
    <property type="entry name" value="Acyl-CoA N-acyltransferases (Nat)"/>
    <property type="match status" value="1"/>
</dbReference>
<accession>A0A7X2J2U2</accession>
<comment type="similarity">
    <text evidence="3">Belongs to the acetyltransferase family. RimJ subfamily.</text>
</comment>
<dbReference type="EMBL" id="WKKI01000079">
    <property type="protein sequence ID" value="MRX74336.1"/>
    <property type="molecule type" value="Genomic_DNA"/>
</dbReference>
<protein>
    <submittedName>
        <fullName evidence="5">GNAT family N-acetyltransferase</fullName>
    </submittedName>
</protein>
<dbReference type="Proteomes" id="UP000448867">
    <property type="component" value="Unassembled WGS sequence"/>
</dbReference>
<organism evidence="5 6">
    <name type="scientific">Metabacillus lacus</name>
    <dbReference type="NCBI Taxonomy" id="1983721"/>
    <lineage>
        <taxon>Bacteria</taxon>
        <taxon>Bacillati</taxon>
        <taxon>Bacillota</taxon>
        <taxon>Bacilli</taxon>
        <taxon>Bacillales</taxon>
        <taxon>Bacillaceae</taxon>
        <taxon>Metabacillus</taxon>
    </lineage>
</organism>
<sequence>MKHSISIKQLVEKDAEKLLLLEERNRDFFQLYTPLRLDSFYTLEGQLERIHSFMKEAEEDTGYHYGIFKSETGTLLGTLGFTSVVRGPLQSCWIGYSLDREQNGKGYTTEAVNQAVNIAFQELKLHRIEAGVMPHHGASMKVLQKAGFHKEGIARQSVKINGKWEDHQTLAILNPEDS</sequence>
<gene>
    <name evidence="5" type="ORF">GJU40_19645</name>
</gene>